<proteinExistence type="predicted"/>
<keyword evidence="1" id="KW-0479">Metal-binding</keyword>
<evidence type="ECO:0000256" key="5">
    <source>
        <dbReference type="PROSITE-ProRule" id="PRU00042"/>
    </source>
</evidence>
<evidence type="ECO:0000256" key="3">
    <source>
        <dbReference type="ARBA" id="ARBA00022771"/>
    </source>
</evidence>
<dbReference type="PANTHER" id="PTHR24409:SF295">
    <property type="entry name" value="AZ2-RELATED"/>
    <property type="match status" value="1"/>
</dbReference>
<protein>
    <submittedName>
        <fullName evidence="8">Myc-associated zinc finger protein</fullName>
    </submittedName>
</protein>
<evidence type="ECO:0000313" key="9">
    <source>
        <dbReference type="Proteomes" id="UP000265120"/>
    </source>
</evidence>
<dbReference type="GO" id="GO:0005634">
    <property type="term" value="C:nucleus"/>
    <property type="evidence" value="ECO:0007669"/>
    <property type="project" value="TreeGrafter"/>
</dbReference>
<evidence type="ECO:0000259" key="7">
    <source>
        <dbReference type="PROSITE" id="PS50157"/>
    </source>
</evidence>
<feature type="compositionally biased region" description="Pro residues" evidence="6">
    <location>
        <begin position="79"/>
        <end position="95"/>
    </location>
</feature>
<dbReference type="Ensembl" id="ENSCSET00000016551.1">
    <property type="protein sequence ID" value="ENSCSEP00000016343.1"/>
    <property type="gene ID" value="ENSCSEG00000010495.1"/>
</dbReference>
<dbReference type="InterPro" id="IPR036236">
    <property type="entry name" value="Znf_C2H2_sf"/>
</dbReference>
<feature type="domain" description="C2H2-type" evidence="7">
    <location>
        <begin position="20"/>
        <end position="47"/>
    </location>
</feature>
<keyword evidence="2" id="KW-0677">Repeat</keyword>
<dbReference type="Gene3D" id="3.30.160.60">
    <property type="entry name" value="Classic Zinc Finger"/>
    <property type="match status" value="1"/>
</dbReference>
<organism evidence="8 9">
    <name type="scientific">Cynoglossus semilaevis</name>
    <name type="common">Tongue sole</name>
    <dbReference type="NCBI Taxonomy" id="244447"/>
    <lineage>
        <taxon>Eukaryota</taxon>
        <taxon>Metazoa</taxon>
        <taxon>Chordata</taxon>
        <taxon>Craniata</taxon>
        <taxon>Vertebrata</taxon>
        <taxon>Euteleostomi</taxon>
        <taxon>Actinopterygii</taxon>
        <taxon>Neopterygii</taxon>
        <taxon>Teleostei</taxon>
        <taxon>Neoteleostei</taxon>
        <taxon>Acanthomorphata</taxon>
        <taxon>Carangaria</taxon>
        <taxon>Pleuronectiformes</taxon>
        <taxon>Pleuronectoidei</taxon>
        <taxon>Cynoglossidae</taxon>
        <taxon>Cynoglossinae</taxon>
        <taxon>Cynoglossus</taxon>
    </lineage>
</organism>
<dbReference type="SMART" id="SM00355">
    <property type="entry name" value="ZnF_C2H2"/>
    <property type="match status" value="2"/>
</dbReference>
<evidence type="ECO:0000313" key="8">
    <source>
        <dbReference type="Ensembl" id="ENSCSEP00000016343.1"/>
    </source>
</evidence>
<reference evidence="8" key="2">
    <citation type="submission" date="2025-08" db="UniProtKB">
        <authorList>
            <consortium name="Ensembl"/>
        </authorList>
    </citation>
    <scope>IDENTIFICATION</scope>
</reference>
<dbReference type="GO" id="GO:0000981">
    <property type="term" value="F:DNA-binding transcription factor activity, RNA polymerase II-specific"/>
    <property type="evidence" value="ECO:0007669"/>
    <property type="project" value="TreeGrafter"/>
</dbReference>
<feature type="domain" description="C2H2-type" evidence="7">
    <location>
        <begin position="49"/>
        <end position="76"/>
    </location>
</feature>
<keyword evidence="3 5" id="KW-0863">Zinc-finger</keyword>
<dbReference type="PANTHER" id="PTHR24409">
    <property type="entry name" value="ZINC FINGER PROTEIN 142"/>
    <property type="match status" value="1"/>
</dbReference>
<accession>A0A3P8VM39</accession>
<dbReference type="GO" id="GO:0000977">
    <property type="term" value="F:RNA polymerase II transcription regulatory region sequence-specific DNA binding"/>
    <property type="evidence" value="ECO:0007669"/>
    <property type="project" value="TreeGrafter"/>
</dbReference>
<evidence type="ECO:0000256" key="1">
    <source>
        <dbReference type="ARBA" id="ARBA00022723"/>
    </source>
</evidence>
<dbReference type="GeneTree" id="ENSGT00940000158525"/>
<name>A0A3P8VM39_CYNSE</name>
<dbReference type="PROSITE" id="PS50157">
    <property type="entry name" value="ZINC_FINGER_C2H2_2"/>
    <property type="match status" value="2"/>
</dbReference>
<dbReference type="PROSITE" id="PS00028">
    <property type="entry name" value="ZINC_FINGER_C2H2_1"/>
    <property type="match status" value="2"/>
</dbReference>
<dbReference type="Pfam" id="PF00096">
    <property type="entry name" value="zf-C2H2"/>
    <property type="match status" value="1"/>
</dbReference>
<dbReference type="Pfam" id="PF12874">
    <property type="entry name" value="zf-met"/>
    <property type="match status" value="1"/>
</dbReference>
<reference evidence="8 9" key="1">
    <citation type="journal article" date="2014" name="Nat. Genet.">
        <title>Whole-genome sequence of a flatfish provides insights into ZW sex chromosome evolution and adaptation to a benthic lifestyle.</title>
        <authorList>
            <person name="Chen S."/>
            <person name="Zhang G."/>
            <person name="Shao C."/>
            <person name="Huang Q."/>
            <person name="Liu G."/>
            <person name="Zhang P."/>
            <person name="Song W."/>
            <person name="An N."/>
            <person name="Chalopin D."/>
            <person name="Volff J.N."/>
            <person name="Hong Y."/>
            <person name="Li Q."/>
            <person name="Sha Z."/>
            <person name="Zhou H."/>
            <person name="Xie M."/>
            <person name="Yu Q."/>
            <person name="Liu Y."/>
            <person name="Xiang H."/>
            <person name="Wang N."/>
            <person name="Wu K."/>
            <person name="Yang C."/>
            <person name="Zhou Q."/>
            <person name="Liao X."/>
            <person name="Yang L."/>
            <person name="Hu Q."/>
            <person name="Zhang J."/>
            <person name="Meng L."/>
            <person name="Jin L."/>
            <person name="Tian Y."/>
            <person name="Lian J."/>
            <person name="Yang J."/>
            <person name="Miao G."/>
            <person name="Liu S."/>
            <person name="Liang Z."/>
            <person name="Yan F."/>
            <person name="Li Y."/>
            <person name="Sun B."/>
            <person name="Zhang H."/>
            <person name="Zhang J."/>
            <person name="Zhu Y."/>
            <person name="Du M."/>
            <person name="Zhao Y."/>
            <person name="Schartl M."/>
            <person name="Tang Q."/>
            <person name="Wang J."/>
        </authorList>
    </citation>
    <scope>NUCLEOTIDE SEQUENCE</scope>
</reference>
<dbReference type="Proteomes" id="UP000265120">
    <property type="component" value="Chromosome 17"/>
</dbReference>
<evidence type="ECO:0000256" key="6">
    <source>
        <dbReference type="SAM" id="MobiDB-lite"/>
    </source>
</evidence>
<keyword evidence="4" id="KW-0862">Zinc</keyword>
<sequence length="95" mass="10573">MLSAAYITDHMRVHNQSQHHACHLCNRSFTTLTYLRVHAQKHHGAGGVLLCQLCGVQCKTATQLQGHMGTHRRPSPLFFLPPVPPPTPPPPLPRQ</sequence>
<reference evidence="8" key="3">
    <citation type="submission" date="2025-09" db="UniProtKB">
        <authorList>
            <consortium name="Ensembl"/>
        </authorList>
    </citation>
    <scope>IDENTIFICATION</scope>
</reference>
<keyword evidence="9" id="KW-1185">Reference proteome</keyword>
<dbReference type="AlphaFoldDB" id="A0A3P8VM39"/>
<evidence type="ECO:0000256" key="2">
    <source>
        <dbReference type="ARBA" id="ARBA00022737"/>
    </source>
</evidence>
<dbReference type="GO" id="GO:0008270">
    <property type="term" value="F:zinc ion binding"/>
    <property type="evidence" value="ECO:0007669"/>
    <property type="project" value="UniProtKB-KW"/>
</dbReference>
<dbReference type="SUPFAM" id="SSF57667">
    <property type="entry name" value="beta-beta-alpha zinc fingers"/>
    <property type="match status" value="1"/>
</dbReference>
<evidence type="ECO:0000256" key="4">
    <source>
        <dbReference type="ARBA" id="ARBA00022833"/>
    </source>
</evidence>
<feature type="region of interest" description="Disordered" evidence="6">
    <location>
        <begin position="67"/>
        <end position="95"/>
    </location>
</feature>
<dbReference type="InterPro" id="IPR013087">
    <property type="entry name" value="Znf_C2H2_type"/>
</dbReference>